<dbReference type="EnsemblMetazoa" id="ISCW024782-RA">
    <property type="protein sequence ID" value="ISCW024782-PA"/>
    <property type="gene ID" value="ISCW024782"/>
</dbReference>
<dbReference type="VEuPathDB" id="VectorBase:ISCW024782"/>
<name>B7QAE8_IXOSC</name>
<dbReference type="AlphaFoldDB" id="B7QAE8"/>
<gene>
    <name evidence="2" type="ORF">IscW_ISCW024782</name>
</gene>
<feature type="compositionally biased region" description="Basic and acidic residues" evidence="1">
    <location>
        <begin position="21"/>
        <end position="37"/>
    </location>
</feature>
<dbReference type="PaxDb" id="6945-B7QAE8"/>
<evidence type="ECO:0000313" key="3">
    <source>
        <dbReference type="EnsemblMetazoa" id="ISCW024782-PA"/>
    </source>
</evidence>
<evidence type="ECO:0000256" key="1">
    <source>
        <dbReference type="SAM" id="MobiDB-lite"/>
    </source>
</evidence>
<reference evidence="3" key="2">
    <citation type="submission" date="2020-05" db="UniProtKB">
        <authorList>
            <consortium name="EnsemblMetazoa"/>
        </authorList>
    </citation>
    <scope>IDENTIFICATION</scope>
    <source>
        <strain evidence="3">wikel</strain>
    </source>
</reference>
<reference evidence="2 4" key="1">
    <citation type="submission" date="2008-03" db="EMBL/GenBank/DDBJ databases">
        <title>Annotation of Ixodes scapularis.</title>
        <authorList>
            <consortium name="Ixodes scapularis Genome Project Consortium"/>
            <person name="Caler E."/>
            <person name="Hannick L.I."/>
            <person name="Bidwell S."/>
            <person name="Joardar V."/>
            <person name="Thiagarajan M."/>
            <person name="Amedeo P."/>
            <person name="Galinsky K.J."/>
            <person name="Schobel S."/>
            <person name="Inman J."/>
            <person name="Hostetler J."/>
            <person name="Miller J."/>
            <person name="Hammond M."/>
            <person name="Megy K."/>
            <person name="Lawson D."/>
            <person name="Kodira C."/>
            <person name="Sutton G."/>
            <person name="Meyer J."/>
            <person name="Hill C.A."/>
            <person name="Birren B."/>
            <person name="Nene V."/>
            <person name="Collins F."/>
            <person name="Alarcon-Chaidez F."/>
            <person name="Wikel S."/>
            <person name="Strausberg R."/>
        </authorList>
    </citation>
    <scope>NUCLEOTIDE SEQUENCE [LARGE SCALE GENOMIC DNA]</scope>
    <source>
        <strain evidence="4">Wikel</strain>
        <strain evidence="2">Wikel colony</strain>
    </source>
</reference>
<accession>B7QAE8</accession>
<sequence>MPRTSEPVNSRDLPDSAVEQPPDRLATDRVVSERSLPEESELADLAMAFTKEFHENRSRLLLRSCFSAFFHGCAPSCCVEK</sequence>
<dbReference type="InParanoid" id="B7QAE8"/>
<evidence type="ECO:0000313" key="2">
    <source>
        <dbReference type="EMBL" id="EEC15820.1"/>
    </source>
</evidence>
<dbReference type="Proteomes" id="UP000001555">
    <property type="component" value="Unassembled WGS sequence"/>
</dbReference>
<evidence type="ECO:0000313" key="4">
    <source>
        <dbReference type="Proteomes" id="UP000001555"/>
    </source>
</evidence>
<protein>
    <submittedName>
        <fullName evidence="2 3">Uncharacterized protein</fullName>
    </submittedName>
</protein>
<organism>
    <name type="scientific">Ixodes scapularis</name>
    <name type="common">Black-legged tick</name>
    <name type="synonym">Deer tick</name>
    <dbReference type="NCBI Taxonomy" id="6945"/>
    <lineage>
        <taxon>Eukaryota</taxon>
        <taxon>Metazoa</taxon>
        <taxon>Ecdysozoa</taxon>
        <taxon>Arthropoda</taxon>
        <taxon>Chelicerata</taxon>
        <taxon>Arachnida</taxon>
        <taxon>Acari</taxon>
        <taxon>Parasitiformes</taxon>
        <taxon>Ixodida</taxon>
        <taxon>Ixodoidea</taxon>
        <taxon>Ixodidae</taxon>
        <taxon>Ixodinae</taxon>
        <taxon>Ixodes</taxon>
    </lineage>
</organism>
<dbReference type="HOGENOM" id="CLU_2576524_0_0_1"/>
<dbReference type="EMBL" id="DS894095">
    <property type="protein sequence ID" value="EEC15820.1"/>
    <property type="molecule type" value="Genomic_DNA"/>
</dbReference>
<dbReference type="EMBL" id="ABJB010169890">
    <property type="status" value="NOT_ANNOTATED_CDS"/>
    <property type="molecule type" value="Genomic_DNA"/>
</dbReference>
<proteinExistence type="predicted"/>
<keyword evidence="4" id="KW-1185">Reference proteome</keyword>
<feature type="region of interest" description="Disordered" evidence="1">
    <location>
        <begin position="1"/>
        <end position="37"/>
    </location>
</feature>